<reference evidence="1 2" key="1">
    <citation type="submission" date="2018-04" db="EMBL/GenBank/DDBJ databases">
        <authorList>
            <person name="Go L.Y."/>
            <person name="Mitchell J.A."/>
        </authorList>
    </citation>
    <scope>NUCLEOTIDE SEQUENCE [LARGE SCALE GENOMIC DNA]</scope>
    <source>
        <strain evidence="1">ULC066bin1</strain>
    </source>
</reference>
<accession>A0A2W4Y0M9</accession>
<gene>
    <name evidence="1" type="ORF">DCF19_10170</name>
</gene>
<evidence type="ECO:0000313" key="1">
    <source>
        <dbReference type="EMBL" id="PZO41101.1"/>
    </source>
</evidence>
<comment type="caution">
    <text evidence="1">The sequence shown here is derived from an EMBL/GenBank/DDBJ whole genome shotgun (WGS) entry which is preliminary data.</text>
</comment>
<evidence type="ECO:0000313" key="2">
    <source>
        <dbReference type="Proteomes" id="UP000249467"/>
    </source>
</evidence>
<dbReference type="EMBL" id="QBML01000012">
    <property type="protein sequence ID" value="PZO41101.1"/>
    <property type="molecule type" value="Genomic_DNA"/>
</dbReference>
<dbReference type="AlphaFoldDB" id="A0A2W4Y0M9"/>
<dbReference type="Proteomes" id="UP000249467">
    <property type="component" value="Unassembled WGS sequence"/>
</dbReference>
<reference evidence="1 2" key="2">
    <citation type="submission" date="2018-06" db="EMBL/GenBank/DDBJ databases">
        <title>Metagenomic assembly of (sub)arctic Cyanobacteria and their associated microbiome from non-axenic cultures.</title>
        <authorList>
            <person name="Baurain D."/>
        </authorList>
    </citation>
    <scope>NUCLEOTIDE SEQUENCE [LARGE SCALE GENOMIC DNA]</scope>
    <source>
        <strain evidence="1">ULC066bin1</strain>
    </source>
</reference>
<evidence type="ECO:0008006" key="3">
    <source>
        <dbReference type="Google" id="ProtNLM"/>
    </source>
</evidence>
<protein>
    <recommendedName>
        <fullName evidence="3">EcsC family protein</fullName>
    </recommendedName>
</protein>
<name>A0A2W4Y0M9_9CYAN</name>
<proteinExistence type="predicted"/>
<organism evidence="1 2">
    <name type="scientific">Pseudanabaena frigida</name>
    <dbReference type="NCBI Taxonomy" id="945775"/>
    <lineage>
        <taxon>Bacteria</taxon>
        <taxon>Bacillati</taxon>
        <taxon>Cyanobacteriota</taxon>
        <taxon>Cyanophyceae</taxon>
        <taxon>Pseudanabaenales</taxon>
        <taxon>Pseudanabaenaceae</taxon>
        <taxon>Pseudanabaena</taxon>
    </lineage>
</organism>
<sequence length="404" mass="42137">MTTEPIDNSKPIEEVPNIDSAITTPIANPKKGRWGKVFGAVSGVAGSVGNAVGGAASAVSGSMVVAGDSISNAAGAVGGAVGALSKTVGGAVVGGISTATSSTGQAIDAIGNNFLVKKVAQTFKADWLLQILDRVDVSKAEAEVKRLQKKYPYDSANQIAQKIIKQKSVFAGATGFASSIVPGAAAIFFAGDLIATTTLQAEMVYQIASAYGMDLQDSTRKGEVAAVFGLAFGGKMAIKAGLGMLRNIPVAGSVIAVSSNAVMLYTLGQASCAFYEAKLNPVDFEEQIEAIQKDSEEILKSAIPQEEIIDRILAHVILAGNQGKNKEEILNDLRAANLKSEAIVSIASYIDAPMLLENLLNDIKPELALFLCAQCQKFAMLDGIVTPEEAKLIKTIEQKLEKIS</sequence>